<proteinExistence type="predicted"/>
<feature type="compositionally biased region" description="Polar residues" evidence="1">
    <location>
        <begin position="92"/>
        <end position="102"/>
    </location>
</feature>
<organism evidence="2 3">
    <name type="scientific">Rosa chinensis</name>
    <name type="common">China rose</name>
    <dbReference type="NCBI Taxonomy" id="74649"/>
    <lineage>
        <taxon>Eukaryota</taxon>
        <taxon>Viridiplantae</taxon>
        <taxon>Streptophyta</taxon>
        <taxon>Embryophyta</taxon>
        <taxon>Tracheophyta</taxon>
        <taxon>Spermatophyta</taxon>
        <taxon>Magnoliopsida</taxon>
        <taxon>eudicotyledons</taxon>
        <taxon>Gunneridae</taxon>
        <taxon>Pentapetalae</taxon>
        <taxon>rosids</taxon>
        <taxon>fabids</taxon>
        <taxon>Rosales</taxon>
        <taxon>Rosaceae</taxon>
        <taxon>Rosoideae</taxon>
        <taxon>Rosoideae incertae sedis</taxon>
        <taxon>Rosa</taxon>
    </lineage>
</organism>
<dbReference type="EMBL" id="PDCK01000044">
    <property type="protein sequence ID" value="PRQ23577.1"/>
    <property type="molecule type" value="Genomic_DNA"/>
</dbReference>
<dbReference type="Gene3D" id="1.20.1260.10">
    <property type="match status" value="1"/>
</dbReference>
<evidence type="ECO:0000313" key="2">
    <source>
        <dbReference type="EMBL" id="PRQ23577.1"/>
    </source>
</evidence>
<dbReference type="Gramene" id="PRQ23577">
    <property type="protein sequence ID" value="PRQ23577"/>
    <property type="gene ID" value="RchiOBHm_Chr6g0262891"/>
</dbReference>
<keyword evidence="2" id="KW-0560">Oxidoreductase</keyword>
<accession>A0A2P6PNR8</accession>
<dbReference type="STRING" id="74649.A0A2P6PNR8"/>
<sequence>MYAYFDRNNVALRGLALPSFSRNQVRKREVMNKRGGRVKLQTILMPLSEFDHAEKGDALYGSKVKSLPAVRRCFSVVPHEPRENEEEDDMLGQSSSESTPRVIQVTLNDKLPIIVK</sequence>
<dbReference type="AlphaFoldDB" id="A0A2P6PNR8"/>
<dbReference type="Proteomes" id="UP000238479">
    <property type="component" value="Chromosome 6"/>
</dbReference>
<reference evidence="2 3" key="1">
    <citation type="journal article" date="2018" name="Nat. Genet.">
        <title>The Rosa genome provides new insights in the design of modern roses.</title>
        <authorList>
            <person name="Bendahmane M."/>
        </authorList>
    </citation>
    <scope>NUCLEOTIDE SEQUENCE [LARGE SCALE GENOMIC DNA]</scope>
    <source>
        <strain evidence="3">cv. Old Blush</strain>
    </source>
</reference>
<evidence type="ECO:0000256" key="1">
    <source>
        <dbReference type="SAM" id="MobiDB-lite"/>
    </source>
</evidence>
<feature type="region of interest" description="Disordered" evidence="1">
    <location>
        <begin position="78"/>
        <end position="102"/>
    </location>
</feature>
<comment type="caution">
    <text evidence="2">The sequence shown here is derived from an EMBL/GenBank/DDBJ whole genome shotgun (WGS) entry which is preliminary data.</text>
</comment>
<keyword evidence="3" id="KW-1185">Reference proteome</keyword>
<protein>
    <submittedName>
        <fullName evidence="2">Putative ferroxidase</fullName>
        <ecNumber evidence="2">1.16.3.1</ecNumber>
    </submittedName>
</protein>
<dbReference type="InterPro" id="IPR012347">
    <property type="entry name" value="Ferritin-like"/>
</dbReference>
<dbReference type="OrthoDB" id="1113891at2759"/>
<dbReference type="EC" id="1.16.3.1" evidence="2"/>
<dbReference type="GO" id="GO:0004322">
    <property type="term" value="F:ferroxidase activity"/>
    <property type="evidence" value="ECO:0007669"/>
    <property type="project" value="UniProtKB-EC"/>
</dbReference>
<name>A0A2P6PNR8_ROSCH</name>
<evidence type="ECO:0000313" key="3">
    <source>
        <dbReference type="Proteomes" id="UP000238479"/>
    </source>
</evidence>
<gene>
    <name evidence="2" type="ORF">RchiOBHm_Chr6g0262891</name>
</gene>